<dbReference type="InterPro" id="IPR032719">
    <property type="entry name" value="WbsX"/>
</dbReference>
<dbReference type="Gene3D" id="3.20.20.80">
    <property type="entry name" value="Glycosidases"/>
    <property type="match status" value="1"/>
</dbReference>
<name>A0ABS5U596_9BACT</name>
<evidence type="ECO:0000313" key="1">
    <source>
        <dbReference type="EMBL" id="MBT1070845.1"/>
    </source>
</evidence>
<dbReference type="EMBL" id="JAHDYS010000003">
    <property type="protein sequence ID" value="MBT1070845.1"/>
    <property type="molecule type" value="Genomic_DNA"/>
</dbReference>
<dbReference type="PANTHER" id="PTHR41244">
    <property type="entry name" value="RHAMNAN SYNTHESIS F"/>
    <property type="match status" value="1"/>
</dbReference>
<organism evidence="1 2">
    <name type="scientific">Pelotalea chapellei</name>
    <dbReference type="NCBI Taxonomy" id="44671"/>
    <lineage>
        <taxon>Bacteria</taxon>
        <taxon>Pseudomonadati</taxon>
        <taxon>Thermodesulfobacteriota</taxon>
        <taxon>Desulfuromonadia</taxon>
        <taxon>Geobacterales</taxon>
        <taxon>Geobacteraceae</taxon>
        <taxon>Pelotalea</taxon>
    </lineage>
</organism>
<evidence type="ECO:0000313" key="2">
    <source>
        <dbReference type="Proteomes" id="UP000784128"/>
    </source>
</evidence>
<protein>
    <submittedName>
        <fullName evidence="1">Glycoside hydrolase family 99-like domain-containing protein</fullName>
    </submittedName>
</protein>
<gene>
    <name evidence="1" type="ORF">KJB30_03535</name>
</gene>
<sequence>MKRKQKKARLIAFYLPQFHPTVENDAWWGKGFTEWTNVGRAKPMFRGHYQPHVPADLGYYDLRVPDTRAAQAEMAREHGIEAFCYYHYWFGGKRILERPFNEVLASGEPDFPFCLCWANHSWTGIWAGAPGRTLIEQVYPGLEDHRAHFFTLLKAFSDSRYATVDGKPLFMIYDPTNIPDILMLTDFWRELAHEAGLKGLYLVAMSRETGWDPREIGFDASTPKDRLPLLRLDDRSRFETVNRLKRKYQHITGRPTIHHYEKVLSAWMYKDTYDFQEYPCILPNWDNTPRSGVNGMVLHGSTPDLFRIPLKNSIRHVQARPMDHRLVFIKSWNEWAEGNYLEPDLKFGMGYLETIRDEIFE</sequence>
<dbReference type="Proteomes" id="UP000784128">
    <property type="component" value="Unassembled WGS sequence"/>
</dbReference>
<dbReference type="Pfam" id="PF14307">
    <property type="entry name" value="Glyco_tran_WbsX"/>
    <property type="match status" value="1"/>
</dbReference>
<dbReference type="PANTHER" id="PTHR41244:SF1">
    <property type="entry name" value="GLYCOSYLTRANSFERASE"/>
    <property type="match status" value="1"/>
</dbReference>
<proteinExistence type="predicted"/>
<reference evidence="1 2" key="1">
    <citation type="submission" date="2021-05" db="EMBL/GenBank/DDBJ databases">
        <title>The draft genome of Geobacter chapellei DSM 13688.</title>
        <authorList>
            <person name="Xu Z."/>
            <person name="Masuda Y."/>
            <person name="Itoh H."/>
            <person name="Senoo K."/>
        </authorList>
    </citation>
    <scope>NUCLEOTIDE SEQUENCE [LARGE SCALE GENOMIC DNA]</scope>
    <source>
        <strain evidence="1 2">DSM 13688</strain>
    </source>
</reference>
<accession>A0ABS5U596</accession>
<dbReference type="CDD" id="cd11579">
    <property type="entry name" value="Glyco_tran_WbsX"/>
    <property type="match status" value="1"/>
</dbReference>
<keyword evidence="2" id="KW-1185">Reference proteome</keyword>
<comment type="caution">
    <text evidence="1">The sequence shown here is derived from an EMBL/GenBank/DDBJ whole genome shotgun (WGS) entry which is preliminary data.</text>
</comment>